<keyword evidence="1" id="KW-0732">Signal</keyword>
<proteinExistence type="predicted"/>
<accession>A0AAE3MJ33</accession>
<evidence type="ECO:0000313" key="2">
    <source>
        <dbReference type="EMBL" id="MCW3807977.1"/>
    </source>
</evidence>
<dbReference type="PROSITE" id="PS51257">
    <property type="entry name" value="PROKAR_LIPOPROTEIN"/>
    <property type="match status" value="1"/>
</dbReference>
<comment type="caution">
    <text evidence="2">The sequence shown here is derived from an EMBL/GenBank/DDBJ whole genome shotgun (WGS) entry which is preliminary data.</text>
</comment>
<dbReference type="AlphaFoldDB" id="A0AAE3MJ33"/>
<organism evidence="2 3">
    <name type="scientific">Plebeiibacterium marinum</name>
    <dbReference type="NCBI Taxonomy" id="2992111"/>
    <lineage>
        <taxon>Bacteria</taxon>
        <taxon>Pseudomonadati</taxon>
        <taxon>Bacteroidota</taxon>
        <taxon>Bacteroidia</taxon>
        <taxon>Marinilabiliales</taxon>
        <taxon>Marinilabiliaceae</taxon>
        <taxon>Plebeiibacterium</taxon>
    </lineage>
</organism>
<keyword evidence="3" id="KW-1185">Reference proteome</keyword>
<dbReference type="InterPro" id="IPR045690">
    <property type="entry name" value="DUF6055"/>
</dbReference>
<protein>
    <submittedName>
        <fullName evidence="2">DUF6055 domain-containing protein</fullName>
    </submittedName>
</protein>
<reference evidence="2" key="1">
    <citation type="submission" date="2022-10" db="EMBL/GenBank/DDBJ databases">
        <authorList>
            <person name="Yu W.X."/>
        </authorList>
    </citation>
    <scope>NUCLEOTIDE SEQUENCE</scope>
    <source>
        <strain evidence="2">D04</strain>
    </source>
</reference>
<dbReference type="Proteomes" id="UP001207408">
    <property type="component" value="Unassembled WGS sequence"/>
</dbReference>
<gene>
    <name evidence="2" type="ORF">OM074_20305</name>
</gene>
<evidence type="ECO:0000256" key="1">
    <source>
        <dbReference type="SAM" id="SignalP"/>
    </source>
</evidence>
<feature type="signal peptide" evidence="1">
    <location>
        <begin position="1"/>
        <end position="26"/>
    </location>
</feature>
<evidence type="ECO:0000313" key="3">
    <source>
        <dbReference type="Proteomes" id="UP001207408"/>
    </source>
</evidence>
<sequence>MFKKITGAVVALLLVVLAASCVNVNSKVKEPGMVKELYLPDDIYMVSDSVNQNDFTSDTSSYCFKRSVQSDNIALFWHKEYGNDPMLNPDTTKRFSPQRALEECGRFYNYYVNELKMVQKGNSLSDKYKLLIFVFGGDEGTAFGGGSEDKVGILWTPAVRIHKEPFGALAHEMAHSFQYLSSADYGTGPRGPIMEMSAQYMLWQVYPEWMTFEKYHLDAFLTKTHFAFLHPQNMYHSPYVLEYWSEKHGKDFYGKLSRETQEGEDPVATYKRITGITQEQFNDEIFDASRRFITWDLARVEEVAEPYKNMHKTQLVDEGKGWYSIDSVNCPQNYGYNGIQLEVPEAGTQIELDFRGMANANGYTNVKVDKAGWRYGFVAYLKNGKRVYSEMYKDERGKVSFKVPEQTAFLWFVVSGAPKEHWPIVFNWGAPKTDDPKEEQWAYKFHLKGAGVKKVTI</sequence>
<feature type="chain" id="PRO_5041936852" evidence="1">
    <location>
        <begin position="27"/>
        <end position="457"/>
    </location>
</feature>
<dbReference type="EMBL" id="JAPDPI010000075">
    <property type="protein sequence ID" value="MCW3807977.1"/>
    <property type="molecule type" value="Genomic_DNA"/>
</dbReference>
<dbReference type="RefSeq" id="WP_301202489.1">
    <property type="nucleotide sequence ID" value="NZ_JAPDPI010000075.1"/>
</dbReference>
<dbReference type="Pfam" id="PF19527">
    <property type="entry name" value="DUF6055"/>
    <property type="match status" value="1"/>
</dbReference>
<name>A0AAE3MJ33_9BACT</name>